<dbReference type="InParanoid" id="A0A7M7LQC1"/>
<reference evidence="2" key="1">
    <citation type="submission" date="2021-01" db="UniProtKB">
        <authorList>
            <consortium name="EnsemblMetazoa"/>
        </authorList>
    </citation>
    <scope>IDENTIFICATION</scope>
</reference>
<proteinExistence type="predicted"/>
<dbReference type="KEGG" id="nvi:103315466"/>
<dbReference type="PANTHER" id="PTHR35268:SF1">
    <property type="entry name" value="UBIQUINOL-CYTOCHROME-C REDUCTASE COMPLEX ASSEMBLY FACTOR 4"/>
    <property type="match status" value="1"/>
</dbReference>
<evidence type="ECO:0000313" key="3">
    <source>
        <dbReference type="Proteomes" id="UP000002358"/>
    </source>
</evidence>
<dbReference type="Proteomes" id="UP000002358">
    <property type="component" value="Chromosome 1"/>
</dbReference>
<dbReference type="GeneID" id="103315466"/>
<sequence>MIMLLSRLGLVTSKLCKINRTSLLLLQRYMSKKSVDLEKPIEYSSSSAAQWKAEYTRSPPSEMVWYTPYVVSGSVAIFMLYFCVLREENDLDEMIYQPLPETLQGIEKAFPNVDFYTKPDYVKYHEDREKERKAKLLR</sequence>
<organism evidence="2 3">
    <name type="scientific">Nasonia vitripennis</name>
    <name type="common">Parasitic wasp</name>
    <dbReference type="NCBI Taxonomy" id="7425"/>
    <lineage>
        <taxon>Eukaryota</taxon>
        <taxon>Metazoa</taxon>
        <taxon>Ecdysozoa</taxon>
        <taxon>Arthropoda</taxon>
        <taxon>Hexapoda</taxon>
        <taxon>Insecta</taxon>
        <taxon>Pterygota</taxon>
        <taxon>Neoptera</taxon>
        <taxon>Endopterygota</taxon>
        <taxon>Hymenoptera</taxon>
        <taxon>Apocrita</taxon>
        <taxon>Proctotrupomorpha</taxon>
        <taxon>Chalcidoidea</taxon>
        <taxon>Pteromalidae</taxon>
        <taxon>Pteromalinae</taxon>
        <taxon>Nasonia</taxon>
    </lineage>
</organism>
<keyword evidence="1" id="KW-1133">Transmembrane helix</keyword>
<dbReference type="Pfam" id="PF15013">
    <property type="entry name" value="CCSMST1"/>
    <property type="match status" value="1"/>
</dbReference>
<protein>
    <submittedName>
        <fullName evidence="2">Uncharacterized protein</fullName>
    </submittedName>
</protein>
<evidence type="ECO:0000313" key="2">
    <source>
        <dbReference type="EnsemblMetazoa" id="XP_008202586"/>
    </source>
</evidence>
<dbReference type="RefSeq" id="XP_008202586.1">
    <property type="nucleotide sequence ID" value="XM_008204364.2"/>
</dbReference>
<accession>A0A7M7LQC1</accession>
<keyword evidence="3" id="KW-1185">Reference proteome</keyword>
<dbReference type="EnsemblMetazoa" id="XM_008204364">
    <property type="protein sequence ID" value="XP_008202586"/>
    <property type="gene ID" value="LOC103315466"/>
</dbReference>
<dbReference type="OrthoDB" id="5783753at2759"/>
<dbReference type="AlphaFoldDB" id="A0A7M7LQC1"/>
<feature type="transmembrane region" description="Helical" evidence="1">
    <location>
        <begin position="63"/>
        <end position="84"/>
    </location>
</feature>
<dbReference type="InterPro" id="IPR029160">
    <property type="entry name" value="UQCC4"/>
</dbReference>
<keyword evidence="1" id="KW-0472">Membrane</keyword>
<keyword evidence="1" id="KW-0812">Transmembrane</keyword>
<name>A0A7M7LQC1_NASVI</name>
<evidence type="ECO:0000256" key="1">
    <source>
        <dbReference type="SAM" id="Phobius"/>
    </source>
</evidence>
<dbReference type="PANTHER" id="PTHR35268">
    <property type="entry name" value="PROTEIN CCSMST1"/>
    <property type="match status" value="1"/>
</dbReference>